<accession>A0A5C3F8Z0</accession>
<keyword evidence="1" id="KW-0472">Membrane</keyword>
<dbReference type="Proteomes" id="UP000323386">
    <property type="component" value="Unassembled WGS sequence"/>
</dbReference>
<gene>
    <name evidence="2" type="ORF">PSFLO_05300</name>
</gene>
<proteinExistence type="predicted"/>
<evidence type="ECO:0000313" key="3">
    <source>
        <dbReference type="Proteomes" id="UP000323386"/>
    </source>
</evidence>
<sequence length="510" mass="56945">MYLAPSWMTPELPSQWQPSFSPALPLLLGQFFWLFLLCLTLPSASTTLKLLRLASFPFIAYNALRISFDLSYTLGNPLRDASIPTVTWALLVKAIEVCLALTLNSLYDPAKAGGPCWIKPFRIPTRAEEKDAKVNSGGPVQELASGEDESALEWRPVPFPSWLSWGRIVYAVDVMCLRRPGTSLLLPNQRRALQWSQDDLNAWADYLRTEHKRPEQVPPHAHVHRFGQAETSILTAAAQFAFLGLGMSWIYLLASPASKTLCASGLVVPVSKRASSTLLRIAPWLFQRCSSPVDLPSFFEIPLVSQLLTVAIFGAGVCFSTGLPEALLLKLWRPSPSTAYLPAFDRALSSASISRLWARGWHLFHSRDFVLISRLLPFGHTRPGKLFGSFLCSAAFHAFIFCRLRNTPLAIGPTSVAHSMYDRGMYIFFLCQAGGILVERQALDLIKSTEFAKRHPRFIRMARRVWLFVVLFAPGRYFVDSVLSKGLMTKAIMDGFSPRALLLMVCGKTY</sequence>
<feature type="transmembrane region" description="Helical" evidence="1">
    <location>
        <begin position="461"/>
        <end position="479"/>
    </location>
</feature>
<keyword evidence="3" id="KW-1185">Reference proteome</keyword>
<feature type="transmembrane region" description="Helical" evidence="1">
    <location>
        <begin position="303"/>
        <end position="323"/>
    </location>
</feature>
<feature type="transmembrane region" description="Helical" evidence="1">
    <location>
        <begin position="233"/>
        <end position="254"/>
    </location>
</feature>
<keyword evidence="1" id="KW-0812">Transmembrane</keyword>
<keyword evidence="1" id="KW-1133">Transmembrane helix</keyword>
<dbReference type="AlphaFoldDB" id="A0A5C3F8Z0"/>
<feature type="transmembrane region" description="Helical" evidence="1">
    <location>
        <begin position="20"/>
        <end position="38"/>
    </location>
</feature>
<evidence type="ECO:0000313" key="2">
    <source>
        <dbReference type="EMBL" id="SPO39819.1"/>
    </source>
</evidence>
<dbReference type="EMBL" id="OOIP01000016">
    <property type="protein sequence ID" value="SPO39819.1"/>
    <property type="molecule type" value="Genomic_DNA"/>
</dbReference>
<evidence type="ECO:0000256" key="1">
    <source>
        <dbReference type="SAM" id="Phobius"/>
    </source>
</evidence>
<evidence type="ECO:0008006" key="4">
    <source>
        <dbReference type="Google" id="ProtNLM"/>
    </source>
</evidence>
<protein>
    <recommendedName>
        <fullName evidence="4">Wax synthase domain-containing protein</fullName>
    </recommendedName>
</protein>
<reference evidence="2 3" key="1">
    <citation type="submission" date="2018-03" db="EMBL/GenBank/DDBJ databases">
        <authorList>
            <person name="Guldener U."/>
        </authorList>
    </citation>
    <scope>NUCLEOTIDE SEQUENCE [LARGE SCALE GENOMIC DNA]</scope>
    <source>
        <strain evidence="2 3">DAOM196992</strain>
    </source>
</reference>
<dbReference type="OrthoDB" id="1077582at2759"/>
<name>A0A5C3F8Z0_9BASI</name>
<organism evidence="2 3">
    <name type="scientific">Pseudozyma flocculosa</name>
    <dbReference type="NCBI Taxonomy" id="84751"/>
    <lineage>
        <taxon>Eukaryota</taxon>
        <taxon>Fungi</taxon>
        <taxon>Dikarya</taxon>
        <taxon>Basidiomycota</taxon>
        <taxon>Ustilaginomycotina</taxon>
        <taxon>Ustilaginomycetes</taxon>
        <taxon>Ustilaginales</taxon>
        <taxon>Ustilaginaceae</taxon>
        <taxon>Pseudozyma</taxon>
    </lineage>
</organism>